<name>A0A437RA92_9BURK</name>
<evidence type="ECO:0000256" key="2">
    <source>
        <dbReference type="ARBA" id="ARBA00023163"/>
    </source>
</evidence>
<dbReference type="GO" id="GO:0043565">
    <property type="term" value="F:sequence-specific DNA binding"/>
    <property type="evidence" value="ECO:0007669"/>
    <property type="project" value="InterPro"/>
</dbReference>
<dbReference type="PROSITE" id="PS01124">
    <property type="entry name" value="HTH_ARAC_FAMILY_2"/>
    <property type="match status" value="1"/>
</dbReference>
<accession>A0A437RA92</accession>
<feature type="domain" description="HTH araC/xylS-type" evidence="3">
    <location>
        <begin position="212"/>
        <end position="310"/>
    </location>
</feature>
<dbReference type="PANTHER" id="PTHR43436:SF1">
    <property type="entry name" value="TRANSCRIPTIONAL REGULATORY PROTEIN"/>
    <property type="match status" value="1"/>
</dbReference>
<evidence type="ECO:0000313" key="5">
    <source>
        <dbReference type="Proteomes" id="UP000285575"/>
    </source>
</evidence>
<keyword evidence="1" id="KW-0805">Transcription regulation</keyword>
<evidence type="ECO:0000256" key="1">
    <source>
        <dbReference type="ARBA" id="ARBA00023015"/>
    </source>
</evidence>
<dbReference type="Pfam" id="PF06719">
    <property type="entry name" value="AraC_N"/>
    <property type="match status" value="1"/>
</dbReference>
<gene>
    <name evidence="4" type="ORF">EOE66_18795</name>
</gene>
<dbReference type="AlphaFoldDB" id="A0A437RA92"/>
<dbReference type="InterPro" id="IPR018060">
    <property type="entry name" value="HTH_AraC"/>
</dbReference>
<dbReference type="SUPFAM" id="SSF46689">
    <property type="entry name" value="Homeodomain-like"/>
    <property type="match status" value="2"/>
</dbReference>
<evidence type="ECO:0000313" key="4">
    <source>
        <dbReference type="EMBL" id="RVU43726.1"/>
    </source>
</evidence>
<evidence type="ECO:0000259" key="3">
    <source>
        <dbReference type="PROSITE" id="PS01124"/>
    </source>
</evidence>
<proteinExistence type="predicted"/>
<dbReference type="SMART" id="SM00342">
    <property type="entry name" value="HTH_ARAC"/>
    <property type="match status" value="1"/>
</dbReference>
<comment type="caution">
    <text evidence="4">The sequence shown here is derived from an EMBL/GenBank/DDBJ whole genome shotgun (WGS) entry which is preliminary data.</text>
</comment>
<organism evidence="4 5">
    <name type="scientific">Rubrivivax rivuli</name>
    <dbReference type="NCBI Taxonomy" id="1862385"/>
    <lineage>
        <taxon>Bacteria</taxon>
        <taxon>Pseudomonadati</taxon>
        <taxon>Pseudomonadota</taxon>
        <taxon>Betaproteobacteria</taxon>
        <taxon>Burkholderiales</taxon>
        <taxon>Sphaerotilaceae</taxon>
        <taxon>Rubrivivax</taxon>
    </lineage>
</organism>
<dbReference type="RefSeq" id="WP_128230284.1">
    <property type="nucleotide sequence ID" value="NZ_SACR01000006.1"/>
</dbReference>
<dbReference type="GO" id="GO:0003700">
    <property type="term" value="F:DNA-binding transcription factor activity"/>
    <property type="evidence" value="ECO:0007669"/>
    <property type="project" value="InterPro"/>
</dbReference>
<keyword evidence="5" id="KW-1185">Reference proteome</keyword>
<reference evidence="4 5" key="1">
    <citation type="submission" date="2019-01" db="EMBL/GenBank/DDBJ databases">
        <authorList>
            <person name="Chen W.-M."/>
        </authorList>
    </citation>
    <scope>NUCLEOTIDE SEQUENCE [LARGE SCALE GENOMIC DNA]</scope>
    <source>
        <strain evidence="4 5">KYPY4</strain>
    </source>
</reference>
<dbReference type="OrthoDB" id="34150at2"/>
<dbReference type="EMBL" id="SACR01000006">
    <property type="protein sequence ID" value="RVU43726.1"/>
    <property type="molecule type" value="Genomic_DNA"/>
</dbReference>
<dbReference type="PANTHER" id="PTHR43436">
    <property type="entry name" value="ARAC-FAMILY TRANSCRIPTIONAL REGULATOR"/>
    <property type="match status" value="1"/>
</dbReference>
<dbReference type="Gene3D" id="1.10.10.60">
    <property type="entry name" value="Homeodomain-like"/>
    <property type="match status" value="2"/>
</dbReference>
<dbReference type="Proteomes" id="UP000285575">
    <property type="component" value="Unassembled WGS sequence"/>
</dbReference>
<keyword evidence="2" id="KW-0804">Transcription</keyword>
<dbReference type="Pfam" id="PF12833">
    <property type="entry name" value="HTH_18"/>
    <property type="match status" value="1"/>
</dbReference>
<sequence length="321" mass="35133">MPSPLLPPPPADALAATRSALATRLLRQAPGEGLHTLEALPGLMIYRADQLSGSVCGVYEPCVAVVVQGSKRVVLGSDTLVYDSTRYLLTSLNLPTVATILEASPEQPYLALVLKLDLREVATLMLSGTVPAAPPPPREPESQEHRAMGTGLLTLPLLQAFERLLDIAAQPEHAPVLAPLVLREIHYRLLVGEQGGRLRQIAAVGSQGHQIARAIDWLRSHYAEPLRVEDLAREVRMGLSTFHHQFKALTAMSPLQYQKQIRLNEARRLMLVYDLDAATAAYRVGYESPSQFSREYSRQFGAPPVRDISQLRQAPPALLGA</sequence>
<dbReference type="InterPro" id="IPR009594">
    <property type="entry name" value="Tscrpt_reg_HTH_AraC_N"/>
</dbReference>
<dbReference type="InterPro" id="IPR009057">
    <property type="entry name" value="Homeodomain-like_sf"/>
</dbReference>
<protein>
    <submittedName>
        <fullName evidence="4">AraC family transcriptional regulator</fullName>
    </submittedName>
</protein>